<dbReference type="SUPFAM" id="SSF103473">
    <property type="entry name" value="MFS general substrate transporter"/>
    <property type="match status" value="1"/>
</dbReference>
<dbReference type="Gene3D" id="1.20.1250.20">
    <property type="entry name" value="MFS general substrate transporter like domains"/>
    <property type="match status" value="1"/>
</dbReference>
<accession>A0A7R9KQ28</accession>
<dbReference type="PANTHER" id="PTHR23505">
    <property type="entry name" value="SPINSTER"/>
    <property type="match status" value="1"/>
</dbReference>
<feature type="transmembrane region" description="Helical" evidence="7">
    <location>
        <begin position="378"/>
        <end position="398"/>
    </location>
</feature>
<feature type="transmembrane region" description="Helical" evidence="7">
    <location>
        <begin position="418"/>
        <end position="443"/>
    </location>
</feature>
<feature type="transmembrane region" description="Helical" evidence="7">
    <location>
        <begin position="44"/>
        <end position="64"/>
    </location>
</feature>
<reference evidence="9" key="1">
    <citation type="submission" date="2020-11" db="EMBL/GenBank/DDBJ databases">
        <authorList>
            <person name="Tran Van P."/>
        </authorList>
    </citation>
    <scope>NUCLEOTIDE SEQUENCE</scope>
</reference>
<dbReference type="CDD" id="cd17328">
    <property type="entry name" value="MFS_spinster_like"/>
    <property type="match status" value="1"/>
</dbReference>
<evidence type="ECO:0000256" key="7">
    <source>
        <dbReference type="SAM" id="Phobius"/>
    </source>
</evidence>
<feature type="domain" description="Major facilitator superfamily (MFS) profile" evidence="8">
    <location>
        <begin position="6"/>
        <end position="447"/>
    </location>
</feature>
<feature type="transmembrane region" description="Helical" evidence="7">
    <location>
        <begin position="259"/>
        <end position="292"/>
    </location>
</feature>
<keyword evidence="3 7" id="KW-0812">Transmembrane</keyword>
<evidence type="ECO:0000259" key="8">
    <source>
        <dbReference type="PROSITE" id="PS50850"/>
    </source>
</evidence>
<sequence>MESYISVLILFLINLLNYMDRFTIAGVLTKIEHYYGLNHSQSGLLQTAFIACYMIFAPVFGYLGDRYNRKLIMIFGIVFWSLTTFFGSFVPKEYPILFFVMRALVGVGEASYSTIAPTIIADLFPPGIRSRMLGVFYFAIPVGSGMGYIVGSAVAEYTSNWKNALRVTPGLGIVCTALIYFLVREPQRGESDGMTEEPREKTAVMEDIRYLLTVRTYIWTTIGFTCVCFAVGALSWWAPTYMKYAYDVSNNPKTDDWFVFIYLVFIDIFTNYLIFLRIGLIFGIIACVGGIIGVFMGMSGSQYYRQRNPRADPLVCAVGVLTSVPFCFLTLVLAAKSPAFSWFFVFIAITLLSTNWSVVADILLYVITPNRRSFAQSLQILMSHLFGDASSPFVIGIISDSLNGGVNTAAAKFSGLQYALYVTPFVIVLGGFAFLYTSLFIVADKEKCKSDTHPY</sequence>
<evidence type="ECO:0000256" key="2">
    <source>
        <dbReference type="ARBA" id="ARBA00022448"/>
    </source>
</evidence>
<dbReference type="GO" id="GO:0016020">
    <property type="term" value="C:membrane"/>
    <property type="evidence" value="ECO:0007669"/>
    <property type="project" value="UniProtKB-SubCell"/>
</dbReference>
<feature type="transmembrane region" description="Helical" evidence="7">
    <location>
        <begin position="340"/>
        <end position="366"/>
    </location>
</feature>
<evidence type="ECO:0000313" key="10">
    <source>
        <dbReference type="Proteomes" id="UP000759131"/>
    </source>
</evidence>
<dbReference type="Pfam" id="PF07690">
    <property type="entry name" value="MFS_1"/>
    <property type="match status" value="1"/>
</dbReference>
<dbReference type="InterPro" id="IPR044770">
    <property type="entry name" value="MFS_spinster-like"/>
</dbReference>
<dbReference type="GO" id="GO:0022857">
    <property type="term" value="F:transmembrane transporter activity"/>
    <property type="evidence" value="ECO:0007669"/>
    <property type="project" value="InterPro"/>
</dbReference>
<keyword evidence="4 7" id="KW-1133">Transmembrane helix</keyword>
<evidence type="ECO:0000256" key="6">
    <source>
        <dbReference type="ARBA" id="ARBA00024338"/>
    </source>
</evidence>
<dbReference type="AlphaFoldDB" id="A0A7R9KQ28"/>
<keyword evidence="5 7" id="KW-0472">Membrane</keyword>
<evidence type="ECO:0000256" key="3">
    <source>
        <dbReference type="ARBA" id="ARBA00022692"/>
    </source>
</evidence>
<feature type="transmembrane region" description="Helical" evidence="7">
    <location>
        <begin position="217"/>
        <end position="239"/>
    </location>
</feature>
<evidence type="ECO:0000256" key="5">
    <source>
        <dbReference type="ARBA" id="ARBA00023136"/>
    </source>
</evidence>
<dbReference type="Proteomes" id="UP000759131">
    <property type="component" value="Unassembled WGS sequence"/>
</dbReference>
<evidence type="ECO:0000256" key="1">
    <source>
        <dbReference type="ARBA" id="ARBA00004141"/>
    </source>
</evidence>
<proteinExistence type="inferred from homology"/>
<dbReference type="EMBL" id="CAJPIZ010003607">
    <property type="protein sequence ID" value="CAG2106569.1"/>
    <property type="molecule type" value="Genomic_DNA"/>
</dbReference>
<evidence type="ECO:0000313" key="9">
    <source>
        <dbReference type="EMBL" id="CAD7626139.1"/>
    </source>
</evidence>
<comment type="similarity">
    <text evidence="6">Belongs to the major facilitator superfamily. Spinster (TC 2.A.1.49) family.</text>
</comment>
<dbReference type="OrthoDB" id="6770063at2759"/>
<dbReference type="InterPro" id="IPR011701">
    <property type="entry name" value="MFS"/>
</dbReference>
<evidence type="ECO:0000256" key="4">
    <source>
        <dbReference type="ARBA" id="ARBA00022989"/>
    </source>
</evidence>
<feature type="transmembrane region" description="Helical" evidence="7">
    <location>
        <begin position="71"/>
        <end position="90"/>
    </location>
</feature>
<dbReference type="InterPro" id="IPR020846">
    <property type="entry name" value="MFS_dom"/>
</dbReference>
<feature type="transmembrane region" description="Helical" evidence="7">
    <location>
        <begin position="132"/>
        <end position="151"/>
    </location>
</feature>
<protein>
    <recommendedName>
        <fullName evidence="8">Major facilitator superfamily (MFS) profile domain-containing protein</fullName>
    </recommendedName>
</protein>
<name>A0A7R9KQ28_9ACAR</name>
<dbReference type="EMBL" id="OC858182">
    <property type="protein sequence ID" value="CAD7626139.1"/>
    <property type="molecule type" value="Genomic_DNA"/>
</dbReference>
<feature type="transmembrane region" description="Helical" evidence="7">
    <location>
        <begin position="163"/>
        <end position="183"/>
    </location>
</feature>
<organism evidence="9">
    <name type="scientific">Medioppia subpectinata</name>
    <dbReference type="NCBI Taxonomy" id="1979941"/>
    <lineage>
        <taxon>Eukaryota</taxon>
        <taxon>Metazoa</taxon>
        <taxon>Ecdysozoa</taxon>
        <taxon>Arthropoda</taxon>
        <taxon>Chelicerata</taxon>
        <taxon>Arachnida</taxon>
        <taxon>Acari</taxon>
        <taxon>Acariformes</taxon>
        <taxon>Sarcoptiformes</taxon>
        <taxon>Oribatida</taxon>
        <taxon>Brachypylina</taxon>
        <taxon>Oppioidea</taxon>
        <taxon>Oppiidae</taxon>
        <taxon>Medioppia</taxon>
    </lineage>
</organism>
<feature type="transmembrane region" description="Helical" evidence="7">
    <location>
        <begin position="313"/>
        <end position="334"/>
    </location>
</feature>
<dbReference type="InterPro" id="IPR036259">
    <property type="entry name" value="MFS_trans_sf"/>
</dbReference>
<dbReference type="PROSITE" id="PS50850">
    <property type="entry name" value="MFS"/>
    <property type="match status" value="1"/>
</dbReference>
<comment type="subcellular location">
    <subcellularLocation>
        <location evidence="1">Membrane</location>
        <topology evidence="1">Multi-pass membrane protein</topology>
    </subcellularLocation>
</comment>
<dbReference type="PANTHER" id="PTHR23505:SF79">
    <property type="entry name" value="PROTEIN SPINSTER"/>
    <property type="match status" value="1"/>
</dbReference>
<keyword evidence="10" id="KW-1185">Reference proteome</keyword>
<gene>
    <name evidence="9" type="ORF">OSB1V03_LOCUS6572</name>
</gene>
<keyword evidence="2" id="KW-0813">Transport</keyword>